<organism evidence="5 6">
    <name type="scientific">Trichoderma harzianum</name>
    <name type="common">Hypocrea lixii</name>
    <dbReference type="NCBI Taxonomy" id="5544"/>
    <lineage>
        <taxon>Eukaryota</taxon>
        <taxon>Fungi</taxon>
        <taxon>Dikarya</taxon>
        <taxon>Ascomycota</taxon>
        <taxon>Pezizomycotina</taxon>
        <taxon>Sordariomycetes</taxon>
        <taxon>Hypocreomycetidae</taxon>
        <taxon>Hypocreales</taxon>
        <taxon>Hypocreaceae</taxon>
        <taxon>Trichoderma</taxon>
    </lineage>
</organism>
<reference evidence="6" key="1">
    <citation type="journal article" date="2015" name="Genome Announc.">
        <title>Draft whole-genome sequence of the biocontrol agent Trichoderma harzianum T6776.</title>
        <authorList>
            <person name="Baroncelli R."/>
            <person name="Piaggeschi G."/>
            <person name="Fiorini L."/>
            <person name="Bertolini E."/>
            <person name="Zapparata A."/>
            <person name="Pe M.E."/>
            <person name="Sarrocco S."/>
            <person name="Vannacci G."/>
        </authorList>
    </citation>
    <scope>NUCLEOTIDE SEQUENCE [LARGE SCALE GENOMIC DNA]</scope>
    <source>
        <strain evidence="6">T6776</strain>
    </source>
</reference>
<dbReference type="Proteomes" id="UP000034112">
    <property type="component" value="Unassembled WGS sequence"/>
</dbReference>
<evidence type="ECO:0000256" key="2">
    <source>
        <dbReference type="ARBA" id="ARBA00023043"/>
    </source>
</evidence>
<dbReference type="PROSITE" id="PS50837">
    <property type="entry name" value="NACHT"/>
    <property type="match status" value="1"/>
</dbReference>
<dbReference type="PANTHER" id="PTHR24188:SF29">
    <property type="entry name" value="GH09064P"/>
    <property type="match status" value="1"/>
</dbReference>
<dbReference type="InterPro" id="IPR056884">
    <property type="entry name" value="NPHP3-like_N"/>
</dbReference>
<dbReference type="Pfam" id="PF12796">
    <property type="entry name" value="Ank_2"/>
    <property type="match status" value="2"/>
</dbReference>
<dbReference type="Gene3D" id="1.25.40.20">
    <property type="entry name" value="Ankyrin repeat-containing domain"/>
    <property type="match status" value="2"/>
</dbReference>
<dbReference type="PROSITE" id="PS50297">
    <property type="entry name" value="ANK_REP_REGION"/>
    <property type="match status" value="3"/>
</dbReference>
<dbReference type="Gene3D" id="3.40.50.300">
    <property type="entry name" value="P-loop containing nucleotide triphosphate hydrolases"/>
    <property type="match status" value="1"/>
</dbReference>
<dbReference type="SUPFAM" id="SSF52540">
    <property type="entry name" value="P-loop containing nucleoside triphosphate hydrolases"/>
    <property type="match status" value="1"/>
</dbReference>
<dbReference type="Pfam" id="PF23239">
    <property type="entry name" value="DUF7069"/>
    <property type="match status" value="1"/>
</dbReference>
<name>A0A0G0AKW5_TRIHA</name>
<gene>
    <name evidence="5" type="ORF">THAR02_02504</name>
</gene>
<dbReference type="SUPFAM" id="SSF48403">
    <property type="entry name" value="Ankyrin repeat"/>
    <property type="match status" value="1"/>
</dbReference>
<dbReference type="InterPro" id="IPR027417">
    <property type="entry name" value="P-loop_NTPase"/>
</dbReference>
<evidence type="ECO:0000256" key="1">
    <source>
        <dbReference type="ARBA" id="ARBA00022737"/>
    </source>
</evidence>
<dbReference type="AlphaFoldDB" id="A0A0G0AKW5"/>
<evidence type="ECO:0000259" key="4">
    <source>
        <dbReference type="PROSITE" id="PS50837"/>
    </source>
</evidence>
<dbReference type="EMBL" id="JOKZ01000050">
    <property type="protein sequence ID" value="KKP05399.1"/>
    <property type="molecule type" value="Genomic_DNA"/>
</dbReference>
<dbReference type="SMART" id="SM00248">
    <property type="entry name" value="ANK"/>
    <property type="match status" value="9"/>
</dbReference>
<protein>
    <recommendedName>
        <fullName evidence="4">NACHT domain-containing protein</fullName>
    </recommendedName>
</protein>
<comment type="caution">
    <text evidence="5">The sequence shown here is derived from an EMBL/GenBank/DDBJ whole genome shotgun (WGS) entry which is preliminary data.</text>
</comment>
<feature type="domain" description="NACHT" evidence="4">
    <location>
        <begin position="86"/>
        <end position="235"/>
    </location>
</feature>
<evidence type="ECO:0000256" key="3">
    <source>
        <dbReference type="PROSITE-ProRule" id="PRU00023"/>
    </source>
</evidence>
<evidence type="ECO:0000313" key="5">
    <source>
        <dbReference type="EMBL" id="KKP05399.1"/>
    </source>
</evidence>
<dbReference type="Pfam" id="PF13637">
    <property type="entry name" value="Ank_4"/>
    <property type="match status" value="1"/>
</dbReference>
<dbReference type="OrthoDB" id="194358at2759"/>
<dbReference type="InterPro" id="IPR055497">
    <property type="entry name" value="DUF7069"/>
</dbReference>
<proteinExistence type="predicted"/>
<feature type="repeat" description="ANK" evidence="3">
    <location>
        <begin position="626"/>
        <end position="658"/>
    </location>
</feature>
<feature type="repeat" description="ANK" evidence="3">
    <location>
        <begin position="823"/>
        <end position="855"/>
    </location>
</feature>
<keyword evidence="2 3" id="KW-0040">ANK repeat</keyword>
<sequence length="953" mass="107781">MEENRTIASNTFGNENYIIQGNVNYNHYAGSHAETSPGQVDNVLKCLYKSPYKDRKDRNPQRVQGTCDWFASHEHFRTWNESSSLSLLWVSADPGCGKSVLVRHLVDSVLQTTASRTVCYFFFKDDFPDQKNVASALCCILRQIFVQKPALLSEAILKRFNTGGETFNASFSELWQTFLQVAEDENAGEIVCLLDAIDECEEQNDQGRSQLLKALCALYGTKRSFNIKFLITSRPYVEIHRGLQPLDIPGLPVIHLSGESEDEMKKISQEINVYIGARVQDISQRLQLTQKECSLLLQRLMHIPNRTYLWVYLTLDLIESSINITEEMILEATSNIPKTIDEAYERILSRSSNTRQARIILHIIVAAARPLTVKEMNFALASSETRQPYPDMELLPDDRFRENLRNICGLCIVIVDSKVYLLHQTVKEFLIKRNMTQTFQSEPDKYEWKYSIQPQESHFTLAKICIWHLLAGSQILYESRSHAWRDTFLDYSAKYWVSHFREMDNEAQSMLTKPILTICDGDSFCCKTWFDVHWSTMQTNSIWPPRFTTLIIASYFGLNFAVESLLDMDVDLNVQDQTYQRSALCWAVRNGFRMVAELLISGPRKKLGNFKLPFRKGAKIDLQDSYGRTPLTYAIWNGDVALVKLLLKAGANVHLKDRLGKTPLFYAFCNSDRQIIDLFVKKQRPVDVENDINTLLFSALENGHEEVVMQLIKTGRANLEARNNFDETILILATRTSHKAIVKKLLGAGANPNAKDRHRDPALFAIIYSEEAVVESLLGAGADSDARTNAGFSPLMHASITGNAAIVKLLLDARADINAQTDAGASALLYASFIGHEEVVKLLLEAGPDAKSQTDAGALALMLASNGHYLYSTAMDLLFDAKVDAHSEPYMGLPEVFFKNLNRGAHRSIVELLLEAGAYKNMQTPDDIPSFTGQHRDSMMDYLVRIREDSNTI</sequence>
<dbReference type="PANTHER" id="PTHR24188">
    <property type="entry name" value="ANKYRIN REPEAT PROTEIN"/>
    <property type="match status" value="1"/>
</dbReference>
<dbReference type="OMA" id="DFPDQKN"/>
<keyword evidence="1" id="KW-0677">Repeat</keyword>
<dbReference type="InterPro" id="IPR002110">
    <property type="entry name" value="Ankyrin_rpt"/>
</dbReference>
<accession>A0A0G0AKW5</accession>
<dbReference type="InterPro" id="IPR036770">
    <property type="entry name" value="Ankyrin_rpt-contain_sf"/>
</dbReference>
<dbReference type="PROSITE" id="PS50088">
    <property type="entry name" value="ANK_REPEAT"/>
    <property type="match status" value="4"/>
</dbReference>
<dbReference type="InterPro" id="IPR007111">
    <property type="entry name" value="NACHT_NTPase"/>
</dbReference>
<dbReference type="Pfam" id="PF24883">
    <property type="entry name" value="NPHP3_N"/>
    <property type="match status" value="1"/>
</dbReference>
<dbReference type="InterPro" id="IPR054471">
    <property type="entry name" value="GPIID_WHD"/>
</dbReference>
<feature type="repeat" description="ANK" evidence="3">
    <location>
        <begin position="725"/>
        <end position="757"/>
    </location>
</feature>
<feature type="repeat" description="ANK" evidence="3">
    <location>
        <begin position="790"/>
        <end position="822"/>
    </location>
</feature>
<evidence type="ECO:0000313" key="6">
    <source>
        <dbReference type="Proteomes" id="UP000034112"/>
    </source>
</evidence>
<dbReference type="Pfam" id="PF22939">
    <property type="entry name" value="WHD_GPIID"/>
    <property type="match status" value="1"/>
</dbReference>